<evidence type="ECO:0000313" key="3">
    <source>
        <dbReference type="EMBL" id="CAG8843344.1"/>
    </source>
</evidence>
<name>A0ABN7WXT7_GIGMA</name>
<feature type="domain" description="Lon N-terminal" evidence="2">
    <location>
        <begin position="12"/>
        <end position="267"/>
    </location>
</feature>
<dbReference type="Gene3D" id="1.20.58.1480">
    <property type="match status" value="1"/>
</dbReference>
<keyword evidence="4" id="KW-1185">Reference proteome</keyword>
<dbReference type="InterPro" id="IPR027065">
    <property type="entry name" value="Lon_Prtase"/>
</dbReference>
<proteinExistence type="predicted"/>
<accession>A0ABN7WXT7</accession>
<evidence type="ECO:0000259" key="2">
    <source>
        <dbReference type="PROSITE" id="PS51787"/>
    </source>
</evidence>
<dbReference type="InterPro" id="IPR015947">
    <property type="entry name" value="PUA-like_sf"/>
</dbReference>
<sequence length="378" mass="42649">MNTNTLQIPNILPIVPIKNKVLFPGTALPLQIGRKDTAQLMQRIYKSVDNKDTKYFVGCVPVKPPVPTTTNSTNSEHTNTSSKKVADETPNQSTPTSELHEYGCAARIIRLERPVGGIGGRFFVVVEGIKQAKICQIIANTPLTIFLNLGIARIHIDQYIFGRPYLEAEVTVYPEPVMRNDDQELQDLAISLKSTGRELFIILQDLKLPVQMLTQLQKFIDGASPGSLADLLISTIEPPYEEKLKVLDAHDLKSRMTAAIDILTRQIHMLKITQKIHSTVEGKLDKKHKEFYLRQQLNAIKEELGERDDTSAEEDDVADLTRRLQEAGLTPDGDVPNALPDKAAQRELKRLKRMHPTQAEYQIVRTYLEWLSEIPWSK</sequence>
<organism evidence="3 4">
    <name type="scientific">Gigaspora margarita</name>
    <dbReference type="NCBI Taxonomy" id="4874"/>
    <lineage>
        <taxon>Eukaryota</taxon>
        <taxon>Fungi</taxon>
        <taxon>Fungi incertae sedis</taxon>
        <taxon>Mucoromycota</taxon>
        <taxon>Glomeromycotina</taxon>
        <taxon>Glomeromycetes</taxon>
        <taxon>Diversisporales</taxon>
        <taxon>Gigasporaceae</taxon>
        <taxon>Gigaspora</taxon>
    </lineage>
</organism>
<evidence type="ECO:0000256" key="1">
    <source>
        <dbReference type="SAM" id="MobiDB-lite"/>
    </source>
</evidence>
<dbReference type="SMART" id="SM00464">
    <property type="entry name" value="LON"/>
    <property type="match status" value="1"/>
</dbReference>
<dbReference type="PANTHER" id="PTHR10046">
    <property type="entry name" value="ATP DEPENDENT LON PROTEASE FAMILY MEMBER"/>
    <property type="match status" value="1"/>
</dbReference>
<dbReference type="Proteomes" id="UP000789901">
    <property type="component" value="Unassembled WGS sequence"/>
</dbReference>
<dbReference type="InterPro" id="IPR046336">
    <property type="entry name" value="Lon_prtase_N_sf"/>
</dbReference>
<dbReference type="EMBL" id="CAJVQB010072128">
    <property type="protein sequence ID" value="CAG8843344.1"/>
    <property type="molecule type" value="Genomic_DNA"/>
</dbReference>
<dbReference type="Pfam" id="PF02190">
    <property type="entry name" value="LON_substr_bdg"/>
    <property type="match status" value="1"/>
</dbReference>
<feature type="compositionally biased region" description="Low complexity" evidence="1">
    <location>
        <begin position="68"/>
        <end position="82"/>
    </location>
</feature>
<reference evidence="3 4" key="1">
    <citation type="submission" date="2021-06" db="EMBL/GenBank/DDBJ databases">
        <authorList>
            <person name="Kallberg Y."/>
            <person name="Tangrot J."/>
            <person name="Rosling A."/>
        </authorList>
    </citation>
    <scope>NUCLEOTIDE SEQUENCE [LARGE SCALE GENOMIC DNA]</scope>
    <source>
        <strain evidence="3 4">120-4 pot B 10/14</strain>
    </source>
</reference>
<dbReference type="InterPro" id="IPR003111">
    <property type="entry name" value="Lon_prtase_N"/>
</dbReference>
<dbReference type="SUPFAM" id="SSF88697">
    <property type="entry name" value="PUA domain-like"/>
    <property type="match status" value="2"/>
</dbReference>
<feature type="non-terminal residue" evidence="3">
    <location>
        <position position="378"/>
    </location>
</feature>
<dbReference type="Gene3D" id="2.30.130.40">
    <property type="entry name" value="LON domain-like"/>
    <property type="match status" value="1"/>
</dbReference>
<protein>
    <submittedName>
        <fullName evidence="3">2371_t:CDS:1</fullName>
    </submittedName>
</protein>
<feature type="region of interest" description="Disordered" evidence="1">
    <location>
        <begin position="66"/>
        <end position="97"/>
    </location>
</feature>
<evidence type="ECO:0000313" key="4">
    <source>
        <dbReference type="Proteomes" id="UP000789901"/>
    </source>
</evidence>
<dbReference type="PROSITE" id="PS51787">
    <property type="entry name" value="LON_N"/>
    <property type="match status" value="1"/>
</dbReference>
<dbReference type="Gene3D" id="1.20.5.5270">
    <property type="match status" value="1"/>
</dbReference>
<comment type="caution">
    <text evidence="3">The sequence shown here is derived from an EMBL/GenBank/DDBJ whole genome shotgun (WGS) entry which is preliminary data.</text>
</comment>
<gene>
    <name evidence="3" type="ORF">GMARGA_LOCUS36494</name>
</gene>